<accession>A0A533I585</accession>
<dbReference type="Gene3D" id="1.10.275.10">
    <property type="entry name" value="Fumarase/aspartase (N-terminal domain)"/>
    <property type="match status" value="1"/>
</dbReference>
<protein>
    <submittedName>
        <fullName evidence="1">Histidine ammonia-lyase</fullName>
    </submittedName>
</protein>
<organism evidence="1 2">
    <name type="scientific">Paracoccus denitrificans</name>
    <dbReference type="NCBI Taxonomy" id="266"/>
    <lineage>
        <taxon>Bacteria</taxon>
        <taxon>Pseudomonadati</taxon>
        <taxon>Pseudomonadota</taxon>
        <taxon>Alphaproteobacteria</taxon>
        <taxon>Rhodobacterales</taxon>
        <taxon>Paracoccaceae</taxon>
        <taxon>Paracoccus</taxon>
    </lineage>
</organism>
<dbReference type="EMBL" id="VAFL01000012">
    <property type="protein sequence ID" value="TKW65564.1"/>
    <property type="molecule type" value="Genomic_DNA"/>
</dbReference>
<dbReference type="GO" id="GO:0016841">
    <property type="term" value="F:ammonia-lyase activity"/>
    <property type="evidence" value="ECO:0007669"/>
    <property type="project" value="UniProtKB-ARBA"/>
</dbReference>
<dbReference type="SUPFAM" id="SSF48557">
    <property type="entry name" value="L-aspartase-like"/>
    <property type="match status" value="1"/>
</dbReference>
<keyword evidence="1" id="KW-0456">Lyase</keyword>
<dbReference type="Gene3D" id="1.20.200.10">
    <property type="entry name" value="Fumarase/aspartase (Central domain)"/>
    <property type="match status" value="1"/>
</dbReference>
<evidence type="ECO:0000313" key="2">
    <source>
        <dbReference type="Proteomes" id="UP000315344"/>
    </source>
</evidence>
<dbReference type="InterPro" id="IPR008948">
    <property type="entry name" value="L-Aspartase-like"/>
</dbReference>
<dbReference type="AlphaFoldDB" id="A0A533I585"/>
<evidence type="ECO:0000313" key="1">
    <source>
        <dbReference type="EMBL" id="TKW65564.1"/>
    </source>
</evidence>
<dbReference type="Proteomes" id="UP000315344">
    <property type="component" value="Unassembled WGS sequence"/>
</dbReference>
<name>A0A533I585_PARDE</name>
<dbReference type="PANTHER" id="PTHR10362">
    <property type="entry name" value="HISTIDINE AMMONIA-LYASE"/>
    <property type="match status" value="1"/>
</dbReference>
<reference evidence="1 2" key="1">
    <citation type="journal article" date="2017" name="Nat. Commun.">
        <title>In situ click chemistry generation of cyclooxygenase-2 inhibitors.</title>
        <authorList>
            <person name="Bhardwaj A."/>
            <person name="Kaur J."/>
            <person name="Wuest M."/>
            <person name="Wuest F."/>
        </authorList>
    </citation>
    <scope>NUCLEOTIDE SEQUENCE [LARGE SCALE GENOMIC DNA]</scope>
    <source>
        <strain evidence="1">S2_012_000_R3_94</strain>
    </source>
</reference>
<dbReference type="Pfam" id="PF00221">
    <property type="entry name" value="Lyase_aromatic"/>
    <property type="match status" value="1"/>
</dbReference>
<sequence>MIATKDFALHPDHLYLSGTEIDLFTLSLIAERKIAISLSDRAIVQVERGRDSFLKALAGGQQIYGATTGVGALKDVEQHGPEMLEYARALPFAHQVAVGDEVTPEATRLTVALRLNSALTGQVGVSVDFVRFLEKMLQHDLLPVLNRRGSAGAADLGQMGQLATVMAGEGMVRLKGILMPAAQALAAVGMQPHRMPPRDGLAASASNSYGLAKAVLHVMRAARSLRLEMSLASLGAQAMGLNRDVWRAAMMNGLAQEHAVADWLLSVTRDADWPAAERVHDPLSGRMLAQIMGASANALREAGQSVRAETSHVDDNPVIMNDRVVTSGGSLLLSLSMQLASVQLALAHMARNAFNRCLLMVNGQLEGLPVNLVPPGIIATGYGPVMKLALEQTVRVTDSSAPVSVLNLAVAAGLEDEAAFISLSAGRLKEQLDAIDWLQAIEGMLAAQALDLRGIAPANGPATLLYQTIRQHVPSLTRDLPQSAALTAIHQKFRSSDFLAELLAAAPFLPFDETLGIAPGDKTAGNAAMRPQQESSR</sequence>
<proteinExistence type="predicted"/>
<gene>
    <name evidence="1" type="ORF">DI616_14275</name>
</gene>
<dbReference type="InterPro" id="IPR001106">
    <property type="entry name" value="Aromatic_Lyase"/>
</dbReference>
<comment type="caution">
    <text evidence="1">The sequence shown here is derived from an EMBL/GenBank/DDBJ whole genome shotgun (WGS) entry which is preliminary data.</text>
</comment>
<dbReference type="InterPro" id="IPR024083">
    <property type="entry name" value="Fumarase/histidase_N"/>
</dbReference>